<dbReference type="Pfam" id="PF13175">
    <property type="entry name" value="AAA_15"/>
    <property type="match status" value="2"/>
</dbReference>
<protein>
    <submittedName>
        <fullName evidence="3">DUF3696 domain-containing protein</fullName>
    </submittedName>
</protein>
<name>A0ABY6YMM1_9ACTN</name>
<dbReference type="PIRSF" id="PIRSF034888">
    <property type="entry name" value="P-loop_UCP034888"/>
    <property type="match status" value="1"/>
</dbReference>
<evidence type="ECO:0000259" key="2">
    <source>
        <dbReference type="Pfam" id="PF13175"/>
    </source>
</evidence>
<dbReference type="RefSeq" id="WP_267947391.1">
    <property type="nucleotide sequence ID" value="NZ_CP113264.1"/>
</dbReference>
<evidence type="ECO:0000313" key="3">
    <source>
        <dbReference type="EMBL" id="WAE73607.1"/>
    </source>
</evidence>
<dbReference type="PANTHER" id="PTHR43581:SF2">
    <property type="entry name" value="EXCINUCLEASE ATPASE SUBUNIT"/>
    <property type="match status" value="1"/>
</dbReference>
<proteinExistence type="predicted"/>
<dbReference type="InterPro" id="IPR014592">
    <property type="entry name" value="P-loop_UCP034888"/>
</dbReference>
<feature type="domain" description="Endonuclease GajA/Old nuclease/RecF-like AAA" evidence="2">
    <location>
        <begin position="282"/>
        <end position="359"/>
    </location>
</feature>
<dbReference type="InterPro" id="IPR027417">
    <property type="entry name" value="P-loop_NTPase"/>
</dbReference>
<feature type="domain" description="DUF3696" evidence="1">
    <location>
        <begin position="373"/>
        <end position="418"/>
    </location>
</feature>
<dbReference type="InterPro" id="IPR022532">
    <property type="entry name" value="DUF3696"/>
</dbReference>
<reference evidence="3 4" key="1">
    <citation type="journal article" date="2013" name="Int. J. Syst. Evol. Microbiol.">
        <title>Description of Streptomonospora sediminis sp. nov. and Streptomonospora nanhaiensis sp. nov., and reclassification of Nocardiopsis arabia Hozzein &amp; Goodfellow 2008 as Streptomonospora arabica comb. nov. and emended description of the genus Streptomonospora.</title>
        <authorList>
            <person name="Zhang D.F."/>
            <person name="Pan H.Q."/>
            <person name="He J."/>
            <person name="Zhang X.M."/>
            <person name="Zhang Y.G."/>
            <person name="Klenk H.P."/>
            <person name="Hu J.C."/>
            <person name="Li W.J."/>
        </authorList>
    </citation>
    <scope>NUCLEOTIDE SEQUENCE [LARGE SCALE GENOMIC DNA]</scope>
    <source>
        <strain evidence="3 4">12A09</strain>
    </source>
</reference>
<dbReference type="Pfam" id="PF12476">
    <property type="entry name" value="DUF3696"/>
    <property type="match status" value="1"/>
</dbReference>
<accession>A0ABY6YMM1</accession>
<dbReference type="InterPro" id="IPR041685">
    <property type="entry name" value="AAA_GajA/Old/RecF-like"/>
</dbReference>
<dbReference type="Proteomes" id="UP001156498">
    <property type="component" value="Chromosome"/>
</dbReference>
<dbReference type="InterPro" id="IPR051396">
    <property type="entry name" value="Bact_Antivir_Def_Nuclease"/>
</dbReference>
<keyword evidence="4" id="KW-1185">Reference proteome</keyword>
<sequence length="433" mass="48554">MPLSRFTVQNYRCFPDEQEVELGKITVVLGRNNSGKSALVRAPLVMSTGLLTGARRLDHSIQPLNLEWLGDDAPSFQDLVHGQRPHQRVTFTMDLVDREGGEKHFEVSLQDVDEWHAQVVERFSWSGQDESVDLRWRPDESSPWGAPQQYEVRQGDEVSVERLKFRGIAPGSHYVPDSSSLYSQARRSLIQGFDEIRYIGPFRKRPERVRRLPSGAPRTVGATGEDALDILANDAVRGQGKILRALNRVLAENILGWEAGITDHGIGMYSVHLTSVHDPSVQVSLGDAGTGVVQMLPLLVQRALDEVGPRPLFHDVLEIVEEPELHLHPSAHADVADLFLSAISRRRTRFLIETHSETFLLRIRRRIAEGKVDPDDISLYFVEHANGSASARRIGIDRLGNLDYWPSGVFTEDFEETRALAKAQSGRLASDDR</sequence>
<dbReference type="PANTHER" id="PTHR43581">
    <property type="entry name" value="ATP/GTP PHOSPHATASE"/>
    <property type="match status" value="1"/>
</dbReference>
<dbReference type="EMBL" id="CP113264">
    <property type="protein sequence ID" value="WAE73607.1"/>
    <property type="molecule type" value="Genomic_DNA"/>
</dbReference>
<evidence type="ECO:0000313" key="4">
    <source>
        <dbReference type="Proteomes" id="UP001156498"/>
    </source>
</evidence>
<dbReference type="SUPFAM" id="SSF52540">
    <property type="entry name" value="P-loop containing nucleoside triphosphate hydrolases"/>
    <property type="match status" value="1"/>
</dbReference>
<organism evidence="3 4">
    <name type="scientific">Streptomonospora nanhaiensis</name>
    <dbReference type="NCBI Taxonomy" id="1323731"/>
    <lineage>
        <taxon>Bacteria</taxon>
        <taxon>Bacillati</taxon>
        <taxon>Actinomycetota</taxon>
        <taxon>Actinomycetes</taxon>
        <taxon>Streptosporangiales</taxon>
        <taxon>Nocardiopsidaceae</taxon>
        <taxon>Streptomonospora</taxon>
    </lineage>
</organism>
<feature type="domain" description="Endonuclease GajA/Old nuclease/RecF-like AAA" evidence="2">
    <location>
        <begin position="1"/>
        <end position="42"/>
    </location>
</feature>
<gene>
    <name evidence="3" type="ORF">OUQ99_00210</name>
</gene>
<dbReference type="Gene3D" id="3.40.50.300">
    <property type="entry name" value="P-loop containing nucleotide triphosphate hydrolases"/>
    <property type="match status" value="1"/>
</dbReference>
<evidence type="ECO:0000259" key="1">
    <source>
        <dbReference type="Pfam" id="PF12476"/>
    </source>
</evidence>